<evidence type="ECO:0000313" key="2">
    <source>
        <dbReference type="EMBL" id="KAF5195339.1"/>
    </source>
</evidence>
<proteinExistence type="predicted"/>
<evidence type="ECO:0000256" key="1">
    <source>
        <dbReference type="SAM" id="MobiDB-lite"/>
    </source>
</evidence>
<comment type="caution">
    <text evidence="2">The sequence shown here is derived from an EMBL/GenBank/DDBJ whole genome shotgun (WGS) entry which is preliminary data.</text>
</comment>
<organism evidence="2 3">
    <name type="scientific">Thalictrum thalictroides</name>
    <name type="common">Rue-anemone</name>
    <name type="synonym">Anemone thalictroides</name>
    <dbReference type="NCBI Taxonomy" id="46969"/>
    <lineage>
        <taxon>Eukaryota</taxon>
        <taxon>Viridiplantae</taxon>
        <taxon>Streptophyta</taxon>
        <taxon>Embryophyta</taxon>
        <taxon>Tracheophyta</taxon>
        <taxon>Spermatophyta</taxon>
        <taxon>Magnoliopsida</taxon>
        <taxon>Ranunculales</taxon>
        <taxon>Ranunculaceae</taxon>
        <taxon>Thalictroideae</taxon>
        <taxon>Thalictrum</taxon>
    </lineage>
</organism>
<accession>A0A7J6WD82</accession>
<dbReference type="Proteomes" id="UP000554482">
    <property type="component" value="Unassembled WGS sequence"/>
</dbReference>
<dbReference type="EMBL" id="JABWDY010017463">
    <property type="protein sequence ID" value="KAF5195339.1"/>
    <property type="molecule type" value="Genomic_DNA"/>
</dbReference>
<gene>
    <name evidence="2" type="ORF">FRX31_015072</name>
</gene>
<dbReference type="PANTHER" id="PTHR33386">
    <property type="entry name" value="OS02G0740600 PROTEIN"/>
    <property type="match status" value="1"/>
</dbReference>
<dbReference type="PANTHER" id="PTHR33386:SF13">
    <property type="entry name" value="EXPRESSED PROTEIN"/>
    <property type="match status" value="1"/>
</dbReference>
<dbReference type="OrthoDB" id="779084at2759"/>
<evidence type="ECO:0000313" key="3">
    <source>
        <dbReference type="Proteomes" id="UP000554482"/>
    </source>
</evidence>
<evidence type="ECO:0008006" key="4">
    <source>
        <dbReference type="Google" id="ProtNLM"/>
    </source>
</evidence>
<reference evidence="2 3" key="1">
    <citation type="submission" date="2020-06" db="EMBL/GenBank/DDBJ databases">
        <title>Transcriptomic and genomic resources for Thalictrum thalictroides and T. hernandezii: Facilitating candidate gene discovery in an emerging model plant lineage.</title>
        <authorList>
            <person name="Arias T."/>
            <person name="Riano-Pachon D.M."/>
            <person name="Di Stilio V.S."/>
        </authorList>
    </citation>
    <scope>NUCLEOTIDE SEQUENCE [LARGE SCALE GENOMIC DNA]</scope>
    <source>
        <strain evidence="3">cv. WT478/WT964</strain>
        <tissue evidence="2">Leaves</tissue>
    </source>
</reference>
<protein>
    <recommendedName>
        <fullName evidence="4">Ankyrin repeat family protein</fullName>
    </recommendedName>
</protein>
<keyword evidence="3" id="KW-1185">Reference proteome</keyword>
<feature type="compositionally biased region" description="Basic and acidic residues" evidence="1">
    <location>
        <begin position="20"/>
        <end position="40"/>
    </location>
</feature>
<sequence length="75" mass="8196">MEAPSWADQWGEGGIGVFKQENKTEVKKEDKNVSNTKKMDKAKAAAMVGAQKVKNGTASGIKWIKTKCQKKSPSK</sequence>
<feature type="region of interest" description="Disordered" evidence="1">
    <location>
        <begin position="1"/>
        <end position="40"/>
    </location>
</feature>
<name>A0A7J6WD82_THATH</name>
<dbReference type="AlphaFoldDB" id="A0A7J6WD82"/>